<dbReference type="Pfam" id="PF13155">
    <property type="entry name" value="Toprim_2"/>
    <property type="match status" value="1"/>
</dbReference>
<dbReference type="InterPro" id="IPR013264">
    <property type="entry name" value="DNAG_N"/>
</dbReference>
<dbReference type="Proteomes" id="UP000521032">
    <property type="component" value="Unassembled WGS sequence"/>
</dbReference>
<dbReference type="EC" id="2.7.7.101" evidence="12"/>
<feature type="zinc finger region" description="CHC2-type" evidence="12 14">
    <location>
        <begin position="38"/>
        <end position="62"/>
    </location>
</feature>
<dbReference type="Gene3D" id="3.90.980.10">
    <property type="entry name" value="DNA primase, catalytic core, N-terminal domain"/>
    <property type="match status" value="1"/>
</dbReference>
<keyword evidence="9" id="KW-0460">Magnesium</keyword>
<comment type="similarity">
    <text evidence="12 13">Belongs to the DnaG primase family.</text>
</comment>
<dbReference type="GO" id="GO:0008270">
    <property type="term" value="F:zinc ion binding"/>
    <property type="evidence" value="ECO:0007669"/>
    <property type="project" value="UniProtKB-UniRule"/>
</dbReference>
<evidence type="ECO:0000256" key="2">
    <source>
        <dbReference type="ARBA" id="ARBA00022515"/>
    </source>
</evidence>
<dbReference type="GO" id="GO:0000428">
    <property type="term" value="C:DNA-directed RNA polymerase complex"/>
    <property type="evidence" value="ECO:0007669"/>
    <property type="project" value="UniProtKB-KW"/>
</dbReference>
<comment type="catalytic activity">
    <reaction evidence="12">
        <text>ssDNA + n NTP = ssDNA/pppN(pN)n-1 hybrid + (n-1) diphosphate.</text>
        <dbReference type="EC" id="2.7.7.101"/>
    </reaction>
</comment>
<dbReference type="GO" id="GO:0003677">
    <property type="term" value="F:DNA binding"/>
    <property type="evidence" value="ECO:0007669"/>
    <property type="project" value="UniProtKB-KW"/>
</dbReference>
<proteinExistence type="inferred from homology"/>
<keyword evidence="4 12" id="KW-0548">Nucleotidyltransferase</keyword>
<dbReference type="AlphaFoldDB" id="A0A6V7RH97"/>
<keyword evidence="11 12" id="KW-0804">Transcription</keyword>
<dbReference type="SMART" id="SM00400">
    <property type="entry name" value="ZnF_CHCC"/>
    <property type="match status" value="1"/>
</dbReference>
<comment type="domain">
    <text evidence="12">Contains an N-terminal zinc-binding domain, a central core domain that contains the primase activity, and a C-terminal DnaB-binding domain.</text>
</comment>
<dbReference type="PANTHER" id="PTHR30313">
    <property type="entry name" value="DNA PRIMASE"/>
    <property type="match status" value="1"/>
</dbReference>
<dbReference type="EMBL" id="CAJEWE010000010">
    <property type="protein sequence ID" value="CAD2076972.1"/>
    <property type="molecule type" value="Genomic_DNA"/>
</dbReference>
<evidence type="ECO:0000256" key="14">
    <source>
        <dbReference type="PIRSR" id="PIRSR002811-1"/>
    </source>
</evidence>
<evidence type="ECO:0000256" key="12">
    <source>
        <dbReference type="HAMAP-Rule" id="MF_00974"/>
    </source>
</evidence>
<reference evidence="16 17" key="1">
    <citation type="submission" date="2020-07" db="EMBL/GenBank/DDBJ databases">
        <authorList>
            <person name="Criscuolo A."/>
        </authorList>
    </citation>
    <scope>NUCLEOTIDE SEQUENCE [LARGE SCALE GENOMIC DNA]</scope>
    <source>
        <strain evidence="17">CIP 111030</strain>
    </source>
</reference>
<dbReference type="Gene3D" id="3.90.580.10">
    <property type="entry name" value="Zinc finger, CHC2-type domain"/>
    <property type="match status" value="1"/>
</dbReference>
<dbReference type="SUPFAM" id="SSF56731">
    <property type="entry name" value="DNA primase core"/>
    <property type="match status" value="1"/>
</dbReference>
<dbReference type="Gene3D" id="3.40.1360.10">
    <property type="match status" value="1"/>
</dbReference>
<dbReference type="PROSITE" id="PS50880">
    <property type="entry name" value="TOPRIM"/>
    <property type="match status" value="1"/>
</dbReference>
<keyword evidence="10 12" id="KW-0238">DNA-binding</keyword>
<dbReference type="GO" id="GO:1990077">
    <property type="term" value="C:primosome complex"/>
    <property type="evidence" value="ECO:0007669"/>
    <property type="project" value="UniProtKB-KW"/>
</dbReference>
<dbReference type="Pfam" id="PF01807">
    <property type="entry name" value="Zn_ribbon_DnaG"/>
    <property type="match status" value="1"/>
</dbReference>
<protein>
    <recommendedName>
        <fullName evidence="12 13">DNA primase</fullName>
        <ecNumber evidence="12">2.7.7.101</ecNumber>
    </recommendedName>
</protein>
<comment type="subunit">
    <text evidence="12">Monomer. Interacts with DnaB.</text>
</comment>
<dbReference type="SUPFAM" id="SSF57783">
    <property type="entry name" value="Zinc beta-ribbon"/>
    <property type="match status" value="1"/>
</dbReference>
<dbReference type="Pfam" id="PF08275">
    <property type="entry name" value="DNAG_N"/>
    <property type="match status" value="1"/>
</dbReference>
<feature type="domain" description="Toprim" evidence="15">
    <location>
        <begin position="254"/>
        <end position="335"/>
    </location>
</feature>
<dbReference type="InterPro" id="IPR006171">
    <property type="entry name" value="TOPRIM_dom"/>
</dbReference>
<evidence type="ECO:0000256" key="8">
    <source>
        <dbReference type="ARBA" id="ARBA00022833"/>
    </source>
</evidence>
<keyword evidence="6 12" id="KW-0479">Metal-binding</keyword>
<dbReference type="PIRSF" id="PIRSF002811">
    <property type="entry name" value="DnaG"/>
    <property type="match status" value="1"/>
</dbReference>
<gene>
    <name evidence="12 16" type="primary">dnaG</name>
    <name evidence="16" type="ORF">JEOSCH030_01193</name>
</gene>
<evidence type="ECO:0000256" key="4">
    <source>
        <dbReference type="ARBA" id="ARBA00022695"/>
    </source>
</evidence>
<evidence type="ECO:0000256" key="6">
    <source>
        <dbReference type="ARBA" id="ARBA00022723"/>
    </source>
</evidence>
<dbReference type="CDD" id="cd03364">
    <property type="entry name" value="TOPRIM_DnaG_primases"/>
    <property type="match status" value="1"/>
</dbReference>
<evidence type="ECO:0000256" key="10">
    <source>
        <dbReference type="ARBA" id="ARBA00023125"/>
    </source>
</evidence>
<evidence type="ECO:0000313" key="16">
    <source>
        <dbReference type="EMBL" id="CAD2076972.1"/>
    </source>
</evidence>
<dbReference type="GO" id="GO:0003899">
    <property type="term" value="F:DNA-directed RNA polymerase activity"/>
    <property type="evidence" value="ECO:0007669"/>
    <property type="project" value="UniProtKB-UniRule"/>
</dbReference>
<evidence type="ECO:0000256" key="1">
    <source>
        <dbReference type="ARBA" id="ARBA00022478"/>
    </source>
</evidence>
<comment type="caution">
    <text evidence="16">The sequence shown here is derived from an EMBL/GenBank/DDBJ whole genome shotgun (WGS) entry which is preliminary data.</text>
</comment>
<sequence length="584" mass="67608">MAISKQTIEEIREKTDIVSVISEYIDLEKKGNNYLGLCPFHNEKTPSFNVNPEKDFYHCFGCKAHGSSIDFVMEMDHLDFQQAVQKLGQKVGVDVEISKSEMNSKDMQLIAMHNIMIELYHHILVQTTEGEAALQYMLDRGFTLEDIKKEKIGLSPNMNDFAIKALSEKGYSNEAMFQAGILSRNEETFSYFDRFRNRIMIPIKNHKGNFVGFTSRSLDGSTPKYLNTPETDLFQKRRLFYNLFDAFKMIRSKNEVFLMEGHMDVLKVKTTKVKNIVGLMGTSLSNEHVEILKRSCDNVTLMFDGDTAGQTATKSIGENLIKSGLNVYVIPLSEGQDPDELIVEKGVEAFEKYVYENKISFVLYLAEKSIKEAKGNDLLFTERLTELIDLLKYINDDIEQSRLVKEIAEMFEVDREVIFKRLPNRRNTIRQVNPSLTRNITTTSPRDFKEKMLLKTFINEKEYLDRFIQGYEVEIFNSIGNYGIFNKLVEYYSAEEIFDISHFYSYLDEDQMTIINDLMNINLPIIDSISQLDDYINDLSGIKNSMKDREKLQEEIEEAELLGDMNRQLELLQQLIELDQAHKL</sequence>
<organism evidence="16 17">
    <name type="scientific">Phocicoccus schoeneichii</name>
    <dbReference type="NCBI Taxonomy" id="1812261"/>
    <lineage>
        <taxon>Bacteria</taxon>
        <taxon>Bacillati</taxon>
        <taxon>Bacillota</taxon>
        <taxon>Bacilli</taxon>
        <taxon>Bacillales</taxon>
        <taxon>Salinicoccaceae</taxon>
        <taxon>Phocicoccus</taxon>
    </lineage>
</organism>
<name>A0A6V7RH97_9BACL</name>
<evidence type="ECO:0000259" key="15">
    <source>
        <dbReference type="PROSITE" id="PS50880"/>
    </source>
</evidence>
<keyword evidence="8 12" id="KW-0862">Zinc</keyword>
<dbReference type="InterPro" id="IPR016136">
    <property type="entry name" value="DNA_helicase_N/primase_C"/>
</dbReference>
<dbReference type="InterPro" id="IPR036977">
    <property type="entry name" value="DNA_primase_Znf_CHC2"/>
</dbReference>
<keyword evidence="3 12" id="KW-0808">Transferase</keyword>
<comment type="function">
    <text evidence="12 13">RNA polymerase that catalyzes the synthesis of short RNA molecules used as primers for DNA polymerase during DNA replication.</text>
</comment>
<dbReference type="NCBIfam" id="TIGR01391">
    <property type="entry name" value="dnaG"/>
    <property type="match status" value="1"/>
</dbReference>
<dbReference type="GO" id="GO:0005737">
    <property type="term" value="C:cytoplasm"/>
    <property type="evidence" value="ECO:0007669"/>
    <property type="project" value="TreeGrafter"/>
</dbReference>
<dbReference type="SMART" id="SM00493">
    <property type="entry name" value="TOPRIM"/>
    <property type="match status" value="1"/>
</dbReference>
<dbReference type="HAMAP" id="MF_00974">
    <property type="entry name" value="DNA_primase_DnaG"/>
    <property type="match status" value="1"/>
</dbReference>
<keyword evidence="17" id="KW-1185">Reference proteome</keyword>
<evidence type="ECO:0000256" key="13">
    <source>
        <dbReference type="PIRNR" id="PIRNR002811"/>
    </source>
</evidence>
<keyword evidence="7 12" id="KW-0863">Zinc-finger</keyword>
<accession>A0A6V7RH97</accession>
<dbReference type="InterPro" id="IPR030846">
    <property type="entry name" value="DnaG_bac"/>
</dbReference>
<evidence type="ECO:0000313" key="17">
    <source>
        <dbReference type="Proteomes" id="UP000521032"/>
    </source>
</evidence>
<keyword evidence="2 12" id="KW-0639">Primosome</keyword>
<dbReference type="InterPro" id="IPR034151">
    <property type="entry name" value="TOPRIM_DnaG_bac"/>
</dbReference>
<evidence type="ECO:0000256" key="9">
    <source>
        <dbReference type="ARBA" id="ARBA00022842"/>
    </source>
</evidence>
<dbReference type="PANTHER" id="PTHR30313:SF2">
    <property type="entry name" value="DNA PRIMASE"/>
    <property type="match status" value="1"/>
</dbReference>
<keyword evidence="5 12" id="KW-0235">DNA replication</keyword>
<dbReference type="GO" id="GO:0006269">
    <property type="term" value="P:DNA replication, synthesis of primer"/>
    <property type="evidence" value="ECO:0007669"/>
    <property type="project" value="UniProtKB-UniRule"/>
</dbReference>
<dbReference type="InterPro" id="IPR002694">
    <property type="entry name" value="Znf_CHC2"/>
</dbReference>
<comment type="cofactor">
    <cofactor evidence="12 13 14">
        <name>Zn(2+)</name>
        <dbReference type="ChEBI" id="CHEBI:29105"/>
    </cofactor>
    <text evidence="12 13 14">Binds 1 zinc ion per monomer.</text>
</comment>
<evidence type="ECO:0000256" key="11">
    <source>
        <dbReference type="ARBA" id="ARBA00023163"/>
    </source>
</evidence>
<evidence type="ECO:0000256" key="3">
    <source>
        <dbReference type="ARBA" id="ARBA00022679"/>
    </source>
</evidence>
<dbReference type="InterPro" id="IPR037068">
    <property type="entry name" value="DNA_primase_core_N_sf"/>
</dbReference>
<dbReference type="RefSeq" id="WP_186087612.1">
    <property type="nucleotide sequence ID" value="NZ_BMDB01000001.1"/>
</dbReference>
<dbReference type="InterPro" id="IPR006295">
    <property type="entry name" value="DNA_primase_DnaG"/>
</dbReference>
<dbReference type="Gene3D" id="1.10.860.10">
    <property type="entry name" value="DNAb Helicase, Chain A"/>
    <property type="match status" value="1"/>
</dbReference>
<keyword evidence="1 12" id="KW-0240">DNA-directed RNA polymerase</keyword>
<dbReference type="FunFam" id="3.90.580.10:FF:000001">
    <property type="entry name" value="DNA primase"/>
    <property type="match status" value="1"/>
</dbReference>
<dbReference type="InterPro" id="IPR050219">
    <property type="entry name" value="DnaG_primase"/>
</dbReference>
<evidence type="ECO:0000256" key="5">
    <source>
        <dbReference type="ARBA" id="ARBA00022705"/>
    </source>
</evidence>
<evidence type="ECO:0000256" key="7">
    <source>
        <dbReference type="ARBA" id="ARBA00022771"/>
    </source>
</evidence>